<dbReference type="EMBL" id="JADGJW010000003">
    <property type="protein sequence ID" value="KAJ3228312.1"/>
    <property type="molecule type" value="Genomic_DNA"/>
</dbReference>
<evidence type="ECO:0000256" key="4">
    <source>
        <dbReference type="PROSITE-ProRule" id="PRU00601"/>
    </source>
</evidence>
<feature type="domain" description="CHY-type" evidence="6">
    <location>
        <begin position="12"/>
        <end position="82"/>
    </location>
</feature>
<comment type="caution">
    <text evidence="7">The sequence shown here is derived from an EMBL/GenBank/DDBJ whole genome shotgun (WGS) entry which is preliminary data.</text>
</comment>
<dbReference type="SUPFAM" id="SSF161219">
    <property type="entry name" value="CHY zinc finger-like"/>
    <property type="match status" value="1"/>
</dbReference>
<reference evidence="7" key="1">
    <citation type="submission" date="2020-05" db="EMBL/GenBank/DDBJ databases">
        <title>Phylogenomic resolution of chytrid fungi.</title>
        <authorList>
            <person name="Stajich J.E."/>
            <person name="Amses K."/>
            <person name="Simmons R."/>
            <person name="Seto K."/>
            <person name="Myers J."/>
            <person name="Bonds A."/>
            <person name="Quandt C.A."/>
            <person name="Barry K."/>
            <person name="Liu P."/>
            <person name="Grigoriev I."/>
            <person name="Longcore J.E."/>
            <person name="James T.Y."/>
        </authorList>
    </citation>
    <scope>NUCLEOTIDE SEQUENCE</scope>
    <source>
        <strain evidence="7">JEL0476</strain>
    </source>
</reference>
<evidence type="ECO:0000256" key="1">
    <source>
        <dbReference type="ARBA" id="ARBA00022723"/>
    </source>
</evidence>
<keyword evidence="2 4" id="KW-0863">Zinc-finger</keyword>
<keyword evidence="3" id="KW-0862">Zinc</keyword>
<evidence type="ECO:0000313" key="8">
    <source>
        <dbReference type="Proteomes" id="UP001211065"/>
    </source>
</evidence>
<evidence type="ECO:0000256" key="2">
    <source>
        <dbReference type="ARBA" id="ARBA00022771"/>
    </source>
</evidence>
<protein>
    <recommendedName>
        <fullName evidence="6">CHY-type domain-containing protein</fullName>
    </recommendedName>
</protein>
<name>A0AAD5XZI3_9FUNG</name>
<organism evidence="7 8">
    <name type="scientific">Clydaea vesicula</name>
    <dbReference type="NCBI Taxonomy" id="447962"/>
    <lineage>
        <taxon>Eukaryota</taxon>
        <taxon>Fungi</taxon>
        <taxon>Fungi incertae sedis</taxon>
        <taxon>Chytridiomycota</taxon>
        <taxon>Chytridiomycota incertae sedis</taxon>
        <taxon>Chytridiomycetes</taxon>
        <taxon>Lobulomycetales</taxon>
        <taxon>Lobulomycetaceae</taxon>
        <taxon>Clydaea</taxon>
    </lineage>
</organism>
<dbReference type="AlphaFoldDB" id="A0AAD5XZI3"/>
<dbReference type="Proteomes" id="UP001211065">
    <property type="component" value="Unassembled WGS sequence"/>
</dbReference>
<sequence length="127" mass="14349">MKKGDGLIVGESLPKSGTCKHYKRSYRWFRFPCCSKLFPCDECHHELSLDCKENILANRVVCGFCSREQKFDAKNSICICGKDMSMSSAGKSFWEGGKGNRNKSKMSKNDSKKYTGLSKTVSKKKLK</sequence>
<gene>
    <name evidence="7" type="ORF">HK099_004305</name>
</gene>
<evidence type="ECO:0000256" key="3">
    <source>
        <dbReference type="ARBA" id="ARBA00022833"/>
    </source>
</evidence>
<dbReference type="Pfam" id="PF05495">
    <property type="entry name" value="zf-CHY"/>
    <property type="match status" value="1"/>
</dbReference>
<evidence type="ECO:0000256" key="5">
    <source>
        <dbReference type="SAM" id="MobiDB-lite"/>
    </source>
</evidence>
<accession>A0AAD5XZI3</accession>
<keyword evidence="8" id="KW-1185">Reference proteome</keyword>
<evidence type="ECO:0000259" key="6">
    <source>
        <dbReference type="PROSITE" id="PS51266"/>
    </source>
</evidence>
<evidence type="ECO:0000313" key="7">
    <source>
        <dbReference type="EMBL" id="KAJ3228312.1"/>
    </source>
</evidence>
<feature type="region of interest" description="Disordered" evidence="5">
    <location>
        <begin position="86"/>
        <end position="127"/>
    </location>
</feature>
<dbReference type="InterPro" id="IPR037274">
    <property type="entry name" value="Znf_CHY_sf"/>
</dbReference>
<dbReference type="GO" id="GO:0008270">
    <property type="term" value="F:zinc ion binding"/>
    <property type="evidence" value="ECO:0007669"/>
    <property type="project" value="UniProtKB-KW"/>
</dbReference>
<dbReference type="PROSITE" id="PS51266">
    <property type="entry name" value="ZF_CHY"/>
    <property type="match status" value="1"/>
</dbReference>
<keyword evidence="1" id="KW-0479">Metal-binding</keyword>
<dbReference type="InterPro" id="IPR008913">
    <property type="entry name" value="Znf_CHY"/>
</dbReference>
<proteinExistence type="predicted"/>